<dbReference type="KEGG" id="maqu:Maq22A_c20470"/>
<dbReference type="CDD" id="cd05233">
    <property type="entry name" value="SDR_c"/>
    <property type="match status" value="1"/>
</dbReference>
<dbReference type="InterPro" id="IPR036291">
    <property type="entry name" value="NAD(P)-bd_dom_sf"/>
</dbReference>
<evidence type="ECO:0008006" key="6">
    <source>
        <dbReference type="Google" id="ProtNLM"/>
    </source>
</evidence>
<dbReference type="Pfam" id="PF00106">
    <property type="entry name" value="adh_short"/>
    <property type="match status" value="1"/>
</dbReference>
<dbReference type="STRING" id="270351.Maq22A_c20470"/>
<dbReference type="PANTHER" id="PTHR44196:SF1">
    <property type="entry name" value="DEHYDROGENASE_REDUCTASE SDR FAMILY MEMBER 7B"/>
    <property type="match status" value="1"/>
</dbReference>
<dbReference type="SUPFAM" id="SSF51735">
    <property type="entry name" value="NAD(P)-binding Rossmann-fold domains"/>
    <property type="match status" value="1"/>
</dbReference>
<name>A0A0C6FJ89_9HYPH</name>
<dbReference type="Proteomes" id="UP000061432">
    <property type="component" value="Chromosome"/>
</dbReference>
<comment type="similarity">
    <text evidence="1 3">Belongs to the short-chain dehydrogenases/reductases (SDR) family.</text>
</comment>
<dbReference type="InterPro" id="IPR002347">
    <property type="entry name" value="SDR_fam"/>
</dbReference>
<dbReference type="PANTHER" id="PTHR44196">
    <property type="entry name" value="DEHYDROGENASE/REDUCTASE SDR FAMILY MEMBER 7B"/>
    <property type="match status" value="1"/>
</dbReference>
<gene>
    <name evidence="4" type="ORF">Maq22A_c20470</name>
</gene>
<reference evidence="4 5" key="1">
    <citation type="journal article" date="2015" name="Genome Announc.">
        <title>Complete Genome Sequence of Methylobacterium aquaticum Strain 22A, Isolated from Racomitrium japonicum Moss.</title>
        <authorList>
            <person name="Tani A."/>
            <person name="Ogura Y."/>
            <person name="Hayashi T."/>
            <person name="Kimbara K."/>
        </authorList>
    </citation>
    <scope>NUCLEOTIDE SEQUENCE [LARGE SCALE GENOMIC DNA]</scope>
    <source>
        <strain evidence="4 5">MA-22A</strain>
    </source>
</reference>
<dbReference type="OrthoDB" id="9810734at2"/>
<dbReference type="PATRIC" id="fig|270351.10.peg.3957"/>
<evidence type="ECO:0000313" key="4">
    <source>
        <dbReference type="EMBL" id="BAQ47137.1"/>
    </source>
</evidence>
<accession>A0A0C6FJ89</accession>
<dbReference type="EMBL" id="AP014704">
    <property type="protein sequence ID" value="BAQ47137.1"/>
    <property type="molecule type" value="Genomic_DNA"/>
</dbReference>
<protein>
    <recommendedName>
        <fullName evidence="6">Oxidoreductase</fullName>
    </recommendedName>
</protein>
<evidence type="ECO:0000313" key="5">
    <source>
        <dbReference type="Proteomes" id="UP000061432"/>
    </source>
</evidence>
<dbReference type="RefSeq" id="WP_060848132.1">
    <property type="nucleotide sequence ID" value="NZ_AP014704.1"/>
</dbReference>
<dbReference type="AlphaFoldDB" id="A0A0C6FJ89"/>
<keyword evidence="2" id="KW-0560">Oxidoreductase</keyword>
<dbReference type="GO" id="GO:0016020">
    <property type="term" value="C:membrane"/>
    <property type="evidence" value="ECO:0007669"/>
    <property type="project" value="TreeGrafter"/>
</dbReference>
<proteinExistence type="inferred from homology"/>
<dbReference type="GO" id="GO:0016491">
    <property type="term" value="F:oxidoreductase activity"/>
    <property type="evidence" value="ECO:0007669"/>
    <property type="project" value="UniProtKB-KW"/>
</dbReference>
<dbReference type="PRINTS" id="PR00080">
    <property type="entry name" value="SDRFAMILY"/>
</dbReference>
<reference evidence="5" key="2">
    <citation type="submission" date="2015-01" db="EMBL/GenBank/DDBJ databases">
        <title>Complete genome sequence of Methylobacterium aquaticum strain 22A.</title>
        <authorList>
            <person name="Tani A."/>
            <person name="Ogura Y."/>
            <person name="Hayashi T."/>
        </authorList>
    </citation>
    <scope>NUCLEOTIDE SEQUENCE [LARGE SCALE GENOMIC DNA]</scope>
    <source>
        <strain evidence="5">MA-22A</strain>
    </source>
</reference>
<dbReference type="PRINTS" id="PR00081">
    <property type="entry name" value="GDHRDH"/>
</dbReference>
<sequence>MTDERAGQPLAGPLAGKIAWVTGAGSGIGEAAALALAGAGARVVLTGRRREPLQELAARIAAAGGAAEVEAGDVTDAARVGAIVAWIGERFGRLDVLVSNAGSNVRERRWDALSPQGAQEVIAANLSSAFYASLAVLPLMRAQGDGVLIHTASWAGRFVSPVSGPAYTAAKHAVVAMSHSINMEECVNGIRSTVLCPAEVATPILDKRPVPVTPEDRARMLQPDDMAALILFVATRPGHVCLNEVVISPTWNRGYVPDARLGSRLGA</sequence>
<evidence type="ECO:0000256" key="3">
    <source>
        <dbReference type="RuleBase" id="RU000363"/>
    </source>
</evidence>
<evidence type="ECO:0000256" key="2">
    <source>
        <dbReference type="ARBA" id="ARBA00023002"/>
    </source>
</evidence>
<organism evidence="4 5">
    <name type="scientific">Methylobacterium aquaticum</name>
    <dbReference type="NCBI Taxonomy" id="270351"/>
    <lineage>
        <taxon>Bacteria</taxon>
        <taxon>Pseudomonadati</taxon>
        <taxon>Pseudomonadota</taxon>
        <taxon>Alphaproteobacteria</taxon>
        <taxon>Hyphomicrobiales</taxon>
        <taxon>Methylobacteriaceae</taxon>
        <taxon>Methylobacterium</taxon>
    </lineage>
</organism>
<evidence type="ECO:0000256" key="1">
    <source>
        <dbReference type="ARBA" id="ARBA00006484"/>
    </source>
</evidence>
<dbReference type="Gene3D" id="3.40.50.720">
    <property type="entry name" value="NAD(P)-binding Rossmann-like Domain"/>
    <property type="match status" value="1"/>
</dbReference>